<protein>
    <submittedName>
        <fullName evidence="1">Uncharacterized protein</fullName>
    </submittedName>
</protein>
<reference evidence="1" key="1">
    <citation type="submission" date="2019-08" db="EMBL/GenBank/DDBJ databases">
        <authorList>
            <person name="Kucharzyk K."/>
            <person name="Murdoch R.W."/>
            <person name="Higgins S."/>
            <person name="Loffler F."/>
        </authorList>
    </citation>
    <scope>NUCLEOTIDE SEQUENCE</scope>
</reference>
<accession>A0A645EXN0</accession>
<proteinExistence type="predicted"/>
<organism evidence="1">
    <name type="scientific">bioreactor metagenome</name>
    <dbReference type="NCBI Taxonomy" id="1076179"/>
    <lineage>
        <taxon>unclassified sequences</taxon>
        <taxon>metagenomes</taxon>
        <taxon>ecological metagenomes</taxon>
    </lineage>
</organism>
<dbReference type="EMBL" id="VSSQ01052750">
    <property type="protein sequence ID" value="MPN06808.1"/>
    <property type="molecule type" value="Genomic_DNA"/>
</dbReference>
<sequence>MNIEGQRDRQRLARGDLFTEKLIAGLLVLLFKQGAGAAGVTDHLTVLKNLPCVVVGNVRVFNLAGVERKQDAKAVQPQV</sequence>
<name>A0A645EXN0_9ZZZZ</name>
<comment type="caution">
    <text evidence="1">The sequence shown here is derived from an EMBL/GenBank/DDBJ whole genome shotgun (WGS) entry which is preliminary data.</text>
</comment>
<dbReference type="AlphaFoldDB" id="A0A645EXN0"/>
<gene>
    <name evidence="1" type="ORF">SDC9_154065</name>
</gene>
<evidence type="ECO:0000313" key="1">
    <source>
        <dbReference type="EMBL" id="MPN06808.1"/>
    </source>
</evidence>